<dbReference type="EMBL" id="JAMZDX010000008">
    <property type="protein sequence ID" value="MCP2314275.1"/>
    <property type="molecule type" value="Genomic_DNA"/>
</dbReference>
<feature type="domain" description="HTH cro/C1-type" evidence="2">
    <location>
        <begin position="17"/>
        <end position="72"/>
    </location>
</feature>
<dbReference type="SMART" id="SM00530">
    <property type="entry name" value="HTH_XRE"/>
    <property type="match status" value="1"/>
</dbReference>
<dbReference type="InterPro" id="IPR001387">
    <property type="entry name" value="Cro/C1-type_HTH"/>
</dbReference>
<dbReference type="CDD" id="cd00093">
    <property type="entry name" value="HTH_XRE"/>
    <property type="match status" value="1"/>
</dbReference>
<evidence type="ECO:0000259" key="2">
    <source>
        <dbReference type="PROSITE" id="PS50943"/>
    </source>
</evidence>
<protein>
    <submittedName>
        <fullName evidence="3">Transcriptional regulator with XRE-family HTH domain</fullName>
    </submittedName>
</protein>
<reference evidence="3 4" key="1">
    <citation type="submission" date="2022-06" db="EMBL/GenBank/DDBJ databases">
        <title>Sequencing the genomes of 1000 actinobacteria strains.</title>
        <authorList>
            <person name="Klenk H.-P."/>
        </authorList>
    </citation>
    <scope>NUCLEOTIDE SEQUENCE [LARGE SCALE GENOMIC DNA]</scope>
    <source>
        <strain evidence="3 4">DSM 41656</strain>
    </source>
</reference>
<evidence type="ECO:0000313" key="3">
    <source>
        <dbReference type="EMBL" id="MCP2314275.1"/>
    </source>
</evidence>
<dbReference type="Gene3D" id="1.10.260.40">
    <property type="entry name" value="lambda repressor-like DNA-binding domains"/>
    <property type="match status" value="1"/>
</dbReference>
<evidence type="ECO:0000256" key="1">
    <source>
        <dbReference type="SAM" id="MobiDB-lite"/>
    </source>
</evidence>
<comment type="caution">
    <text evidence="3">The sequence shown here is derived from an EMBL/GenBank/DDBJ whole genome shotgun (WGS) entry which is preliminary data.</text>
</comment>
<dbReference type="InterPro" id="IPR010982">
    <property type="entry name" value="Lambda_DNA-bd_dom_sf"/>
</dbReference>
<feature type="region of interest" description="Disordered" evidence="1">
    <location>
        <begin position="187"/>
        <end position="206"/>
    </location>
</feature>
<dbReference type="PROSITE" id="PS50943">
    <property type="entry name" value="HTH_CROC1"/>
    <property type="match status" value="1"/>
</dbReference>
<accession>A0ABT1J9Z0</accession>
<dbReference type="RefSeq" id="WP_253804592.1">
    <property type="nucleotide sequence ID" value="NZ_BAAAUB010000114.1"/>
</dbReference>
<name>A0ABT1J9Z0_9ACTN</name>
<gene>
    <name evidence="3" type="ORF">FHR36_007474</name>
</gene>
<proteinExistence type="predicted"/>
<dbReference type="Proteomes" id="UP001206483">
    <property type="component" value="Unassembled WGS sequence"/>
</dbReference>
<dbReference type="Pfam" id="PF01381">
    <property type="entry name" value="HTH_3"/>
    <property type="match status" value="1"/>
</dbReference>
<organism evidence="3 4">
    <name type="scientific">Kitasatospora paracochleata</name>
    <dbReference type="NCBI Taxonomy" id="58354"/>
    <lineage>
        <taxon>Bacteria</taxon>
        <taxon>Bacillati</taxon>
        <taxon>Actinomycetota</taxon>
        <taxon>Actinomycetes</taxon>
        <taxon>Kitasatosporales</taxon>
        <taxon>Streptomycetaceae</taxon>
        <taxon>Kitasatospora</taxon>
    </lineage>
</organism>
<sequence length="477" mass="52823">MARNPNPTAAITAAWLIARARQNSPDLSQSALAEQLGISQAALSKYETGQREPSTADLQRIIGHTDYRLELALRHEPRTPGIEEYLNPAAAPPAVSSPHLARRLPPQLTPHTGRWPASPDDGPRLEEALLRLYEIRDLLRDALRPEERLQRTYEQFHHERDRDLIHLVLPIGTGAAQAAAVLAHAIDSGTPRPPVRRPARSPGTDQPRVHRLVWAHIVGCLRAEEAVCRDRIALLHQAQEAARHRRRAHDRAEEIARLADRGHATAVAETDRAATDLEQARRRSAALTRHTGPDDVGTAGERYLAAELTELADRARTLFEQLALEPAFRAWRTEHAATDPLYDAWLDGPLRTRLAPPRLYPDKHAFYRDHRPLADPWSEALDRQEGGAAPFGSDERSAVDRFDRRWQVTIAAPTTGDPRAWPKPEAVVVATRNPAGWHGEPLTPVYVLADGVDAGWAAEALAASRSTSLEEAARSLG</sequence>
<evidence type="ECO:0000313" key="4">
    <source>
        <dbReference type="Proteomes" id="UP001206483"/>
    </source>
</evidence>
<dbReference type="SUPFAM" id="SSF47413">
    <property type="entry name" value="lambda repressor-like DNA-binding domains"/>
    <property type="match status" value="1"/>
</dbReference>
<keyword evidence="4" id="KW-1185">Reference proteome</keyword>